<evidence type="ECO:0000259" key="6">
    <source>
        <dbReference type="PROSITE" id="PS51123"/>
    </source>
</evidence>
<keyword evidence="8" id="KW-1185">Reference proteome</keyword>
<dbReference type="Pfam" id="PF00691">
    <property type="entry name" value="OmpA"/>
    <property type="match status" value="1"/>
</dbReference>
<dbReference type="PRINTS" id="PR01021">
    <property type="entry name" value="OMPADOMAIN"/>
</dbReference>
<comment type="subcellular location">
    <subcellularLocation>
        <location evidence="1">Cell outer membrane</location>
    </subcellularLocation>
</comment>
<name>A0A4P7SH06_9CELL</name>
<feature type="compositionally biased region" description="Polar residues" evidence="5">
    <location>
        <begin position="567"/>
        <end position="585"/>
    </location>
</feature>
<feature type="compositionally biased region" description="Low complexity" evidence="5">
    <location>
        <begin position="204"/>
        <end position="229"/>
    </location>
</feature>
<evidence type="ECO:0000256" key="4">
    <source>
        <dbReference type="PROSITE-ProRule" id="PRU00473"/>
    </source>
</evidence>
<keyword evidence="2 4" id="KW-0472">Membrane</keyword>
<dbReference type="AlphaFoldDB" id="A0A4P7SH06"/>
<proteinExistence type="predicted"/>
<dbReference type="KEGG" id="celz:E5225_01200"/>
<dbReference type="InterPro" id="IPR050330">
    <property type="entry name" value="Bact_OuterMem_StrucFunc"/>
</dbReference>
<evidence type="ECO:0000256" key="1">
    <source>
        <dbReference type="ARBA" id="ARBA00004442"/>
    </source>
</evidence>
<feature type="region of interest" description="Disordered" evidence="5">
    <location>
        <begin position="36"/>
        <end position="55"/>
    </location>
</feature>
<dbReference type="SUPFAM" id="SSF103088">
    <property type="entry name" value="OmpA-like"/>
    <property type="match status" value="1"/>
</dbReference>
<dbReference type="InterPro" id="IPR006665">
    <property type="entry name" value="OmpA-like"/>
</dbReference>
<dbReference type="PROSITE" id="PS51123">
    <property type="entry name" value="OMPA_2"/>
    <property type="match status" value="1"/>
</dbReference>
<dbReference type="EMBL" id="CP039291">
    <property type="protein sequence ID" value="QCB92376.1"/>
    <property type="molecule type" value="Genomic_DNA"/>
</dbReference>
<dbReference type="PANTHER" id="PTHR30329:SF21">
    <property type="entry name" value="LIPOPROTEIN YIAD-RELATED"/>
    <property type="match status" value="1"/>
</dbReference>
<dbReference type="Proteomes" id="UP000296469">
    <property type="component" value="Chromosome"/>
</dbReference>
<feature type="compositionally biased region" description="Low complexity" evidence="5">
    <location>
        <begin position="36"/>
        <end position="51"/>
    </location>
</feature>
<dbReference type="OrthoDB" id="5186344at2"/>
<sequence>MGPFPTPRSLSVRPQRPVRALVGALLVAALAACTAGGSPDPSAPATASADPGPQPEDVVATAVIPEGGVDLEVRVHPLVRAGEHVVLTLDLVPLEEVDEDDPVHVTGFGVTSFVAEGRPPVNVRLLDLARDVVHHVGAGADGKPVVAPEHWNRVRADHGTRLQMPFAAPPADVTGLSLLVPGAPLFADVPIVDGELPSAAHPDDVAAAADAAASASARPTGGTSSTATPDDVEPPEALDLDAVVTAPTFPLESTSAELAGAVRTTESTDRVEVTLGSDVLFPFDSADLAPEAADAVALVAQRLSERDPGTVQVVGHTDDQADDAYNLDLSRRRAQAVADALGAQVDAAAYPARVEGRGEQEPVADNGTDEGRALNRRVTVTLTSTVVTRTDVTTTGELPPFEALVGTAGTPLPIANNIRKWEVDASARRVHGHVVVDLTVTATDQKDGLGWAPGFLRGFSSHRGRDTVTPHSITARGSVLQGATRLFPLDYQVGANDAWPGGEWFTASDLDASSWIDGGQTRTFSFVYPRLDVETVVFQAGTGTSSATDDFRLLDVPVAAEVAAEGTASTASPASPEPTATTDEN</sequence>
<reference evidence="7 8" key="1">
    <citation type="submission" date="2019-04" db="EMBL/GenBank/DDBJ databases">
        <title>Isolation and identification of Cellulomonas shaoxiangyii sp. Nov. isolated from feces of the Tibetan antelopes (Pantholops hodgsonii) in the Qinghai-Tibet plateau of China.</title>
        <authorList>
            <person name="Tian Z."/>
        </authorList>
    </citation>
    <scope>NUCLEOTIDE SEQUENCE [LARGE SCALE GENOMIC DNA]</scope>
    <source>
        <strain evidence="7 8">Z28</strain>
    </source>
</reference>
<gene>
    <name evidence="7" type="ORF">E5225_01200</name>
</gene>
<evidence type="ECO:0000313" key="7">
    <source>
        <dbReference type="EMBL" id="QCB92376.1"/>
    </source>
</evidence>
<feature type="region of interest" description="Disordered" evidence="5">
    <location>
        <begin position="564"/>
        <end position="585"/>
    </location>
</feature>
<organism evidence="7 8">
    <name type="scientific">Cellulomonas shaoxiangyii</name>
    <dbReference type="NCBI Taxonomy" id="2566013"/>
    <lineage>
        <taxon>Bacteria</taxon>
        <taxon>Bacillati</taxon>
        <taxon>Actinomycetota</taxon>
        <taxon>Actinomycetes</taxon>
        <taxon>Micrococcales</taxon>
        <taxon>Cellulomonadaceae</taxon>
        <taxon>Cellulomonas</taxon>
    </lineage>
</organism>
<evidence type="ECO:0000256" key="3">
    <source>
        <dbReference type="ARBA" id="ARBA00023237"/>
    </source>
</evidence>
<protein>
    <submittedName>
        <fullName evidence="7">OmpA family protein</fullName>
    </submittedName>
</protein>
<dbReference type="InterPro" id="IPR006664">
    <property type="entry name" value="OMP_bac"/>
</dbReference>
<dbReference type="CDD" id="cd07185">
    <property type="entry name" value="OmpA_C-like"/>
    <property type="match status" value="1"/>
</dbReference>
<feature type="region of interest" description="Disordered" evidence="5">
    <location>
        <begin position="204"/>
        <end position="234"/>
    </location>
</feature>
<dbReference type="Gene3D" id="3.30.1330.60">
    <property type="entry name" value="OmpA-like domain"/>
    <property type="match status" value="1"/>
</dbReference>
<evidence type="ECO:0000313" key="8">
    <source>
        <dbReference type="Proteomes" id="UP000296469"/>
    </source>
</evidence>
<accession>A0A4P7SH06</accession>
<dbReference type="InterPro" id="IPR036737">
    <property type="entry name" value="OmpA-like_sf"/>
</dbReference>
<evidence type="ECO:0000256" key="2">
    <source>
        <dbReference type="ARBA" id="ARBA00023136"/>
    </source>
</evidence>
<evidence type="ECO:0000256" key="5">
    <source>
        <dbReference type="SAM" id="MobiDB-lite"/>
    </source>
</evidence>
<keyword evidence="3" id="KW-0998">Cell outer membrane</keyword>
<dbReference type="PANTHER" id="PTHR30329">
    <property type="entry name" value="STATOR ELEMENT OF FLAGELLAR MOTOR COMPLEX"/>
    <property type="match status" value="1"/>
</dbReference>
<feature type="domain" description="OmpA-like" evidence="6">
    <location>
        <begin position="268"/>
        <end position="386"/>
    </location>
</feature>
<dbReference type="GO" id="GO:0009279">
    <property type="term" value="C:cell outer membrane"/>
    <property type="evidence" value="ECO:0007669"/>
    <property type="project" value="UniProtKB-SubCell"/>
</dbReference>